<evidence type="ECO:0000259" key="5">
    <source>
        <dbReference type="Pfam" id="PF01613"/>
    </source>
</evidence>
<dbReference type="PANTHER" id="PTHR33798:SF5">
    <property type="entry name" value="FLAVIN REDUCTASE LIKE DOMAIN-CONTAINING PROTEIN"/>
    <property type="match status" value="1"/>
</dbReference>
<reference evidence="6 7" key="1">
    <citation type="submission" date="2018-04" db="EMBL/GenBank/DDBJ databases">
        <title>Chryseobacterium oncorhynchi 701B-08T from rainbow trout, and Chryseobacterium viscerum 687B-08T from diseased fish.</title>
        <authorList>
            <person name="Jeong J.-J."/>
            <person name="Lee Y.J."/>
            <person name="Pathiraja D."/>
            <person name="Park B."/>
            <person name="Choi I.-G."/>
            <person name="Kim K.D."/>
        </authorList>
    </citation>
    <scope>NUCLEOTIDE SEQUENCE [LARGE SCALE GENOMIC DNA]</scope>
    <source>
        <strain evidence="6 7">687B-08</strain>
    </source>
</reference>
<sequence length="207" mass="23360">MLTHFTNQQIADLEERKRTAMINSLSGFKSLNLIGTINKEGQTNLAIFNSVMHIGANPALMGFISRPDSVERHTLENIKQTSYYTINHVNKDIFEKSHQTSARYKREQSEFDAAGLNIDYKNNFEAPFVLESNVQMSLLLKEIVSIKSNGTQLIVGEIVDLYFPGEIWEETGIIDIERAGTIAGSSLDGYHTTQLITRMKYAKPQQT</sequence>
<evidence type="ECO:0000256" key="3">
    <source>
        <dbReference type="ARBA" id="ARBA00022643"/>
    </source>
</evidence>
<dbReference type="AlphaFoldDB" id="A0A316W9J7"/>
<feature type="domain" description="Flavin reductase like" evidence="5">
    <location>
        <begin position="33"/>
        <end position="166"/>
    </location>
</feature>
<dbReference type="PANTHER" id="PTHR33798">
    <property type="entry name" value="FLAVOPROTEIN OXYGENASE"/>
    <property type="match status" value="1"/>
</dbReference>
<organism evidence="6 7">
    <name type="scientific">Chryseobacterium viscerum</name>
    <dbReference type="NCBI Taxonomy" id="1037377"/>
    <lineage>
        <taxon>Bacteria</taxon>
        <taxon>Pseudomonadati</taxon>
        <taxon>Bacteroidota</taxon>
        <taxon>Flavobacteriia</taxon>
        <taxon>Flavobacteriales</taxon>
        <taxon>Weeksellaceae</taxon>
        <taxon>Chryseobacterium group</taxon>
        <taxon>Chryseobacterium</taxon>
    </lineage>
</organism>
<comment type="caution">
    <text evidence="6">The sequence shown here is derived from an EMBL/GenBank/DDBJ whole genome shotgun (WGS) entry which is preliminary data.</text>
</comment>
<dbReference type="InterPro" id="IPR012349">
    <property type="entry name" value="Split_barrel_FMN-bd"/>
</dbReference>
<dbReference type="Pfam" id="PF01613">
    <property type="entry name" value="Flavin_Reduct"/>
    <property type="match status" value="1"/>
</dbReference>
<comment type="cofactor">
    <cofactor evidence="1">
        <name>FMN</name>
        <dbReference type="ChEBI" id="CHEBI:58210"/>
    </cofactor>
</comment>
<protein>
    <submittedName>
        <fullName evidence="6">Flavin reductase</fullName>
    </submittedName>
</protein>
<dbReference type="InterPro" id="IPR002563">
    <property type="entry name" value="Flavin_Rdtase-like_dom"/>
</dbReference>
<accession>A0A316W9J7</accession>
<dbReference type="GO" id="GO:0016646">
    <property type="term" value="F:oxidoreductase activity, acting on the CH-NH group of donors, NAD or NADP as acceptor"/>
    <property type="evidence" value="ECO:0007669"/>
    <property type="project" value="UniProtKB-ARBA"/>
</dbReference>
<keyword evidence="2" id="KW-0285">Flavoprotein</keyword>
<evidence type="ECO:0000256" key="1">
    <source>
        <dbReference type="ARBA" id="ARBA00001917"/>
    </source>
</evidence>
<evidence type="ECO:0000256" key="4">
    <source>
        <dbReference type="ARBA" id="ARBA00038054"/>
    </source>
</evidence>
<dbReference type="GO" id="GO:0010181">
    <property type="term" value="F:FMN binding"/>
    <property type="evidence" value="ECO:0007669"/>
    <property type="project" value="InterPro"/>
</dbReference>
<dbReference type="SUPFAM" id="SSF50475">
    <property type="entry name" value="FMN-binding split barrel"/>
    <property type="match status" value="1"/>
</dbReference>
<name>A0A316W9J7_9FLAO</name>
<gene>
    <name evidence="6" type="ORF">C1634_024965</name>
</gene>
<evidence type="ECO:0000313" key="7">
    <source>
        <dbReference type="Proteomes" id="UP000236413"/>
    </source>
</evidence>
<dbReference type="Proteomes" id="UP000236413">
    <property type="component" value="Unassembled WGS sequence"/>
</dbReference>
<evidence type="ECO:0000313" key="6">
    <source>
        <dbReference type="EMBL" id="PWN57995.1"/>
    </source>
</evidence>
<dbReference type="EMBL" id="PPEG02000015">
    <property type="protein sequence ID" value="PWN57995.1"/>
    <property type="molecule type" value="Genomic_DNA"/>
</dbReference>
<comment type="similarity">
    <text evidence="4">Belongs to the flavoredoxin family.</text>
</comment>
<proteinExistence type="inferred from homology"/>
<evidence type="ECO:0000256" key="2">
    <source>
        <dbReference type="ARBA" id="ARBA00022630"/>
    </source>
</evidence>
<dbReference type="Gene3D" id="2.30.110.10">
    <property type="entry name" value="Electron Transport, Fmn-binding Protein, Chain A"/>
    <property type="match status" value="1"/>
</dbReference>
<keyword evidence="3" id="KW-0288">FMN</keyword>
<dbReference type="RefSeq" id="WP_103234943.1">
    <property type="nucleotide sequence ID" value="NZ_PPEG02000015.1"/>
</dbReference>